<name>A0AA86TVJ0_9EUKA</name>
<dbReference type="PANTHER" id="PTHR22706:SF1">
    <property type="entry name" value="ASSEMBLY FACTOR FOR SPINDLE MICROTUBULES"/>
    <property type="match status" value="1"/>
</dbReference>
<dbReference type="GO" id="GO:0000278">
    <property type="term" value="P:mitotic cell cycle"/>
    <property type="evidence" value="ECO:0007669"/>
    <property type="project" value="TreeGrafter"/>
</dbReference>
<evidence type="ECO:0000256" key="3">
    <source>
        <dbReference type="ARBA" id="ARBA00022737"/>
    </source>
</evidence>
<evidence type="ECO:0000256" key="2">
    <source>
        <dbReference type="ARBA" id="ARBA00022490"/>
    </source>
</evidence>
<dbReference type="PROSITE" id="PS50096">
    <property type="entry name" value="IQ"/>
    <property type="match status" value="3"/>
</dbReference>
<dbReference type="GO" id="GO:0051295">
    <property type="term" value="P:establishment of meiotic spindle localization"/>
    <property type="evidence" value="ECO:0007669"/>
    <property type="project" value="TreeGrafter"/>
</dbReference>
<accession>A0AA86TVJ0</accession>
<keyword evidence="5" id="KW-0175">Coiled coil</keyword>
<reference evidence="7 8" key="2">
    <citation type="submission" date="2024-07" db="EMBL/GenBank/DDBJ databases">
        <authorList>
            <person name="Akdeniz Z."/>
        </authorList>
    </citation>
    <scope>NUCLEOTIDE SEQUENCE [LARGE SCALE GENOMIC DNA]</scope>
</reference>
<sequence length="1688" mass="199644">MKVVLSPWFYGSCTRYMICPKIPDETELVTQYNRLGLANENKKQQLEEALQKHLDSYRLLQLNKIDDFILHWKGSIQILLSYFPQSIALNELQIMFLNNLLYYLQKLIIMKRYTAAFQVCYETQPLFKQNKFNLTREVQKAYYAQFLALYACVYKKQNKLEAALQISKLAVEVDTSLRPDQSFDRYSTVLLNYTYLLQDDYKAQDALPYIKKALVHCPRCHDTLYSHLFISSLAKQRTGIANVICSHLNGMVQLGTKDSQTLVKQWYDPFDLTLQKAIQYFAQIDNLGACWNNPVIAWALIDLEIVEQLAKKHDKRFVGSLQKGRYQNVVYFLYKDNEQKFKNRASRLAGEFLDDYCGIQFYQTPSLVKNISQPKNLALSLSKSKIQFKQYPNKPDLIKRCYSCIEVHNYNQHLSKTNTNNLRELKNFKENMVETTKSKIPQPLSIKAKVTRCFTPQLVKELVPKSLEIVTTLVRYKYGNIVDPFSLQLQHLEKPEKEDIQLERVQKTKVKLDKSKFSELQLETLAAERIQDHFKNVFLKNKKQLVLQEDKVGQAALAIQKEALRIIYQSRYQLMKDSTLKIQSWFKKAIATRQYSKSILAIQDIQRYYRGILVRRQMSDCLVQINKLQAAFKMKIIMRKVNKMKKLALQIQMRFRKNVNSNVLTPIQWSVRIIQRYCRTASARQKYIVEITNIKRIQQKAIEFVMFNRYQMKLQAAICIQKTYRANRHQSKFTKYQNATIIIQSIIKRNKEMAKYKHIKSSIKKMQKYYKKNKGTISYAKIGGFLQIIKSYFMRHAEQNRLRKMENSAKIIQQAARCYNSQKLKYNKIEALKILQPFLARKHTQLCIRNCKNTHMKEEQMKINVDKLGIIKLSSAPRPSFQDRFIIAKPKYQGNLKQQKDLMMLKKKQTCDLSKLYPTKLHTYQRNKYLKNNVNYKQNILPIDELTIFNKGQKLCAFQHDFFDITEEHTSFNQNFKRWQKINGGSYEQRLVLFEEEIGQKMTPDQEMYHLKKMNRINIEQQHKRRHWKRNDTKNSSREPQFEKVIPRFYSQLDLHNIKFGQNDIYKQHTVENSLMTRDQSTFIASQLNENALINMQTFNFPYRCRDKFVFGQPIVTLQKMARGYLQFKKYKNQILQIQKIKAPLLGKQQRKKNISYKNSASIIQNFYRQIVQNQISQKQSQNLVPWTPNLFKLTAKVNKIQNYIRHYQVMKQNKTQFAAAVQIQRFVKGNYVRRKLENEKLNVKKLQLFLSPHAQRQAFLNFKKNIGFIQWTFRFHLKAKEIQALQVIQIFYRRKCGKTLFSSKKLKLHSMLKGCLVRKQSHKLLTATSIIQKYARKHQDQKYADQRSKAIIKIQHNIMQVYNPLQRYLQKIQTIQKMFRYAASFKRQLTICDQIAHIQAIGKGYLVRKQSLKQYIAIKRIQLHYRKIIARVDITNQFKASVIIQKFTRSFQSNLKLQQYNKQVETLQNIIRCQNNVLQASTLVRTMKSQQLSSAIIIQSFTRSFFFHQQQKQQIAASLVIQHAARGFVYKNRARARKYAVARIQRFYNDKVDPNGPLNLQIKKLLKLEKKACVIIQSTFKLNRVLSHQMRNKQAVLCIQQILKGKKESKQIVIKREAISALQQHFKVFISMKKLKKSVNAVILIQKVMTAKINAAKEKQQKEKAKVTQREIIYARSQRIKSVLKEE</sequence>
<evidence type="ECO:0000256" key="5">
    <source>
        <dbReference type="SAM" id="Coils"/>
    </source>
</evidence>
<comment type="caution">
    <text evidence="6">The sequence shown here is derived from an EMBL/GenBank/DDBJ whole genome shotgun (WGS) entry which is preliminary data.</text>
</comment>
<dbReference type="SMART" id="SM00015">
    <property type="entry name" value="IQ"/>
    <property type="match status" value="10"/>
</dbReference>
<organism evidence="6">
    <name type="scientific">Hexamita inflata</name>
    <dbReference type="NCBI Taxonomy" id="28002"/>
    <lineage>
        <taxon>Eukaryota</taxon>
        <taxon>Metamonada</taxon>
        <taxon>Diplomonadida</taxon>
        <taxon>Hexamitidae</taxon>
        <taxon>Hexamitinae</taxon>
        <taxon>Hexamita</taxon>
    </lineage>
</organism>
<dbReference type="GO" id="GO:0005737">
    <property type="term" value="C:cytoplasm"/>
    <property type="evidence" value="ECO:0007669"/>
    <property type="project" value="UniProtKB-SubCell"/>
</dbReference>
<dbReference type="Proteomes" id="UP001642409">
    <property type="component" value="Unassembled WGS sequence"/>
</dbReference>
<evidence type="ECO:0000256" key="4">
    <source>
        <dbReference type="ARBA" id="ARBA00022860"/>
    </source>
</evidence>
<reference evidence="6" key="1">
    <citation type="submission" date="2023-06" db="EMBL/GenBank/DDBJ databases">
        <authorList>
            <person name="Kurt Z."/>
        </authorList>
    </citation>
    <scope>NUCLEOTIDE SEQUENCE</scope>
</reference>
<dbReference type="GO" id="GO:0000922">
    <property type="term" value="C:spindle pole"/>
    <property type="evidence" value="ECO:0007669"/>
    <property type="project" value="TreeGrafter"/>
</dbReference>
<evidence type="ECO:0000256" key="1">
    <source>
        <dbReference type="ARBA" id="ARBA00004496"/>
    </source>
</evidence>
<dbReference type="EMBL" id="CAXDID020000535">
    <property type="protein sequence ID" value="CAL6100880.1"/>
    <property type="molecule type" value="Genomic_DNA"/>
</dbReference>
<dbReference type="EMBL" id="CATOUU010000416">
    <property type="protein sequence ID" value="CAI9928737.1"/>
    <property type="molecule type" value="Genomic_DNA"/>
</dbReference>
<keyword evidence="2" id="KW-0963">Cytoplasm</keyword>
<evidence type="ECO:0000313" key="7">
    <source>
        <dbReference type="EMBL" id="CAL6100880.1"/>
    </source>
</evidence>
<evidence type="ECO:0000313" key="6">
    <source>
        <dbReference type="EMBL" id="CAI9928737.1"/>
    </source>
</evidence>
<gene>
    <name evidence="6" type="ORF">HINF_LOCUS16382</name>
    <name evidence="7" type="ORF">HINF_LOCUS70765</name>
</gene>
<comment type="subcellular location">
    <subcellularLocation>
        <location evidence="1">Cytoplasm</location>
    </subcellularLocation>
</comment>
<dbReference type="GO" id="GO:0005516">
    <property type="term" value="F:calmodulin binding"/>
    <property type="evidence" value="ECO:0007669"/>
    <property type="project" value="UniProtKB-KW"/>
</dbReference>
<protein>
    <submittedName>
        <fullName evidence="6">Abnormal spindle-like microcephaly-associated protein-like protein</fullName>
    </submittedName>
    <submittedName>
        <fullName evidence="7">Abnormal_spindle-like microcephaly-associated protein-like protein</fullName>
    </submittedName>
</protein>
<dbReference type="PANTHER" id="PTHR22706">
    <property type="entry name" value="ASSEMBLY FACTOR FOR SPINDLE MICROTUBULES"/>
    <property type="match status" value="1"/>
</dbReference>
<keyword evidence="8" id="KW-1185">Reference proteome</keyword>
<proteinExistence type="predicted"/>
<dbReference type="InterPro" id="IPR000048">
    <property type="entry name" value="IQ_motif_EF-hand-BS"/>
</dbReference>
<evidence type="ECO:0000313" key="8">
    <source>
        <dbReference type="Proteomes" id="UP001642409"/>
    </source>
</evidence>
<dbReference type="GO" id="GO:0007051">
    <property type="term" value="P:spindle organization"/>
    <property type="evidence" value="ECO:0007669"/>
    <property type="project" value="TreeGrafter"/>
</dbReference>
<keyword evidence="4" id="KW-0112">Calmodulin-binding</keyword>
<keyword evidence="3" id="KW-0677">Repeat</keyword>
<dbReference type="InterPro" id="IPR051185">
    <property type="entry name" value="ASPM"/>
</dbReference>
<feature type="coiled-coil region" evidence="5">
    <location>
        <begin position="32"/>
        <end position="63"/>
    </location>
</feature>